<dbReference type="InterPro" id="IPR000715">
    <property type="entry name" value="Glycosyl_transferase_4"/>
</dbReference>
<evidence type="ECO:0000256" key="16">
    <source>
        <dbReference type="ARBA" id="ARBA00033238"/>
    </source>
</evidence>
<feature type="transmembrane region" description="Helical" evidence="19">
    <location>
        <begin position="300"/>
        <end position="317"/>
    </location>
</feature>
<keyword evidence="10" id="KW-0479">Metal-binding</keyword>
<evidence type="ECO:0000256" key="18">
    <source>
        <dbReference type="ARBA" id="ARBA00045078"/>
    </source>
</evidence>
<dbReference type="EMBL" id="JBBJCI010000089">
    <property type="protein sequence ID" value="KAK7248608.1"/>
    <property type="molecule type" value="Genomic_DNA"/>
</dbReference>
<evidence type="ECO:0000256" key="15">
    <source>
        <dbReference type="ARBA" id="ARBA00029567"/>
    </source>
</evidence>
<keyword evidence="7" id="KW-0328">Glycosyltransferase</keyword>
<feature type="transmembrane region" description="Helical" evidence="19">
    <location>
        <begin position="236"/>
        <end position="255"/>
    </location>
</feature>
<dbReference type="CDD" id="cd06855">
    <property type="entry name" value="GT_GPT_euk"/>
    <property type="match status" value="1"/>
</dbReference>
<reference evidence="20 21" key="1">
    <citation type="submission" date="2024-03" db="EMBL/GenBank/DDBJ databases">
        <title>Aureococcus anophagefferens CCMP1851 and Kratosvirus quantuckense: Draft genome of a second virus-susceptible host strain in the model system.</title>
        <authorList>
            <person name="Chase E."/>
            <person name="Truchon A.R."/>
            <person name="Schepens W."/>
            <person name="Wilhelm S.W."/>
        </authorList>
    </citation>
    <scope>NUCLEOTIDE SEQUENCE [LARGE SCALE GENOMIC DNA]</scope>
    <source>
        <strain evidence="20 21">CCMP1851</strain>
    </source>
</reference>
<evidence type="ECO:0000256" key="8">
    <source>
        <dbReference type="ARBA" id="ARBA00022679"/>
    </source>
</evidence>
<feature type="transmembrane region" description="Helical" evidence="19">
    <location>
        <begin position="30"/>
        <end position="50"/>
    </location>
</feature>
<feature type="transmembrane region" description="Helical" evidence="19">
    <location>
        <begin position="430"/>
        <end position="451"/>
    </location>
</feature>
<protein>
    <recommendedName>
        <fullName evidence="6">UDP-N-acetylglucosamine--dolichyl-phosphate N-acetylglucosaminephosphotransferase</fullName>
        <ecNumber evidence="5">2.7.8.15</ecNumber>
    </recommendedName>
    <alternativeName>
        <fullName evidence="15">GlcNAc-1-P transferase</fullName>
    </alternativeName>
    <alternativeName>
        <fullName evidence="16">N-acetylglucosamine-1-phosphate transferase</fullName>
    </alternativeName>
</protein>
<keyword evidence="14 19" id="KW-0472">Membrane</keyword>
<keyword evidence="9 19" id="KW-0812">Transmembrane</keyword>
<comment type="similarity">
    <text evidence="4">Belongs to the glycosyltransferase 4 family.</text>
</comment>
<evidence type="ECO:0000256" key="1">
    <source>
        <dbReference type="ARBA" id="ARBA00001946"/>
    </source>
</evidence>
<evidence type="ECO:0000256" key="7">
    <source>
        <dbReference type="ARBA" id="ARBA00022676"/>
    </source>
</evidence>
<evidence type="ECO:0000256" key="11">
    <source>
        <dbReference type="ARBA" id="ARBA00022824"/>
    </source>
</evidence>
<evidence type="ECO:0000256" key="14">
    <source>
        <dbReference type="ARBA" id="ARBA00023136"/>
    </source>
</evidence>
<comment type="cofactor">
    <cofactor evidence="1">
        <name>Mg(2+)</name>
        <dbReference type="ChEBI" id="CHEBI:18420"/>
    </cofactor>
</comment>
<dbReference type="Pfam" id="PF00953">
    <property type="entry name" value="Glycos_transf_4"/>
    <property type="match status" value="1"/>
</dbReference>
<evidence type="ECO:0000256" key="19">
    <source>
        <dbReference type="SAM" id="Phobius"/>
    </source>
</evidence>
<feature type="transmembrane region" description="Helical" evidence="19">
    <location>
        <begin position="337"/>
        <end position="366"/>
    </location>
</feature>
<evidence type="ECO:0000256" key="5">
    <source>
        <dbReference type="ARBA" id="ARBA00013225"/>
    </source>
</evidence>
<gene>
    <name evidence="20" type="primary">DPAGT1</name>
    <name evidence="20" type="ORF">SO694_00165024</name>
</gene>
<proteinExistence type="inferred from homology"/>
<sequence length="458" mass="48269">MASDADESRKKWRCDVAASSIFAAGQGSPVPFLMAALPLAGAAATLTICIPGELRRVVLRSCAISAAAYGATRHLLPVIGAKVPAAKYGCDLLKRPAREPIGAADKTVPESLGLVSGVCFVLALVVTQSFQKEQSPEYSAAMLSVVFAVLLGFADDVLDLEWKYKYVLPPLMSLPLLSAYGGGTTVAPPRVLRELLVRGADLSAAGAFLDAALSALGGGVDAAGRGLVDLGLAYKVYMVLLAVFCTNAINIYAGVNGLEAGQTYATGVAILIMSAVELGRAVGDDGVFDEAENAMARHHLFSVTLMLPFCATTLALLKSNWFPAEVFVGDTFTNYAGMTLAVVAILGHFPVMLMALMVPQLLNFLISVPQLFKLRPCPRHRLPTFDEATGYLRFSRVNDRATTVPDGANIMNLTLINAALRACRGLTEPALAALLLALQAATCAAAVALRFCLVGRVY</sequence>
<evidence type="ECO:0000313" key="21">
    <source>
        <dbReference type="Proteomes" id="UP001363151"/>
    </source>
</evidence>
<evidence type="ECO:0000256" key="2">
    <source>
        <dbReference type="ARBA" id="ARBA00004477"/>
    </source>
</evidence>
<dbReference type="Proteomes" id="UP001363151">
    <property type="component" value="Unassembled WGS sequence"/>
</dbReference>
<keyword evidence="11" id="KW-0256">Endoplasmic reticulum</keyword>
<organism evidence="20 21">
    <name type="scientific">Aureococcus anophagefferens</name>
    <name type="common">Harmful bloom alga</name>
    <dbReference type="NCBI Taxonomy" id="44056"/>
    <lineage>
        <taxon>Eukaryota</taxon>
        <taxon>Sar</taxon>
        <taxon>Stramenopiles</taxon>
        <taxon>Ochrophyta</taxon>
        <taxon>Pelagophyceae</taxon>
        <taxon>Pelagomonadales</taxon>
        <taxon>Pelagomonadaceae</taxon>
        <taxon>Aureococcus</taxon>
    </lineage>
</organism>
<keyword evidence="21" id="KW-1185">Reference proteome</keyword>
<evidence type="ECO:0000256" key="13">
    <source>
        <dbReference type="ARBA" id="ARBA00022989"/>
    </source>
</evidence>
<evidence type="ECO:0000256" key="17">
    <source>
        <dbReference type="ARBA" id="ARBA00044717"/>
    </source>
</evidence>
<evidence type="ECO:0000256" key="12">
    <source>
        <dbReference type="ARBA" id="ARBA00022842"/>
    </source>
</evidence>
<evidence type="ECO:0000256" key="3">
    <source>
        <dbReference type="ARBA" id="ARBA00004922"/>
    </source>
</evidence>
<comment type="caution">
    <text evidence="20">The sequence shown here is derived from an EMBL/GenBank/DDBJ whole genome shotgun (WGS) entry which is preliminary data.</text>
</comment>
<dbReference type="EC" id="2.7.8.15" evidence="5"/>
<evidence type="ECO:0000256" key="9">
    <source>
        <dbReference type="ARBA" id="ARBA00022692"/>
    </source>
</evidence>
<comment type="function">
    <text evidence="17">UDP-N-acetylglucosamine--dolichyl-phosphate N-acetylglucosaminephosphotransferase that operates in the biosynthetic pathway of dolichol-linked oligosaccharides, the glycan precursors employed in protein asparagine (N)-glycosylation. The assembly of dolichol-linked oligosaccharides begins on the cytosolic side of the endoplasmic reticulum membrane and finishes in its lumen. The sequential addition of sugars to dolichol pyrophosphate produces dolichol-linked oligosaccharides containing fourteen sugars, including two GlcNAcs, nine mannoses and three glucoses. Once assembled, the oligosaccharide is transferred from the lipid to nascent proteins by oligosaccharyltransferases. Catalyzes the initial step of dolichol-linked oligosaccharide biosynthesis, transfering GlcNAc-1-P from cytosolic UDP-GlcNAc onto the carrier lipid dolichyl phosphate (P-dolichol), yielding GlcNAc-P-P-dolichol embedded in the cytoplasmic leaflet of the endoplasmic reticulum membrane.</text>
</comment>
<keyword evidence="8" id="KW-0808">Transferase</keyword>
<comment type="subcellular location">
    <subcellularLocation>
        <location evidence="2">Endoplasmic reticulum membrane</location>
        <topology evidence="2">Multi-pass membrane protein</topology>
    </subcellularLocation>
</comment>
<evidence type="ECO:0000256" key="4">
    <source>
        <dbReference type="ARBA" id="ARBA00009317"/>
    </source>
</evidence>
<evidence type="ECO:0000256" key="10">
    <source>
        <dbReference type="ARBA" id="ARBA00022723"/>
    </source>
</evidence>
<dbReference type="PANTHER" id="PTHR10571:SF0">
    <property type="entry name" value="UDP-N-ACETYLGLUCOSAMINE--DOLICHYL-PHOSPHATE N-ACETYLGLUCOSAMINEPHOSPHOTRANSFERASE"/>
    <property type="match status" value="1"/>
</dbReference>
<keyword evidence="13 19" id="KW-1133">Transmembrane helix</keyword>
<evidence type="ECO:0000313" key="20">
    <source>
        <dbReference type="EMBL" id="KAK7248608.1"/>
    </source>
</evidence>
<name>A0ABR1G6M0_AURAN</name>
<comment type="pathway">
    <text evidence="3">Protein modification; protein glycosylation.</text>
</comment>
<dbReference type="PANTHER" id="PTHR10571">
    <property type="entry name" value="UDP-N-ACETYLGLUCOSAMINE--DOLICHYL-PHOSPHATE N-ACETYLGLUCOSAMINEPHOSPHOTRANSFERASE"/>
    <property type="match status" value="1"/>
</dbReference>
<dbReference type="InterPro" id="IPR033895">
    <property type="entry name" value="GPT"/>
</dbReference>
<keyword evidence="12" id="KW-0460">Magnesium</keyword>
<evidence type="ECO:0000256" key="6">
    <source>
        <dbReference type="ARBA" id="ARBA00017659"/>
    </source>
</evidence>
<accession>A0ABR1G6M0</accession>
<comment type="catalytic activity">
    <reaction evidence="18">
        <text>a di-trans,poly-cis-dolichyl phosphate + UDP-N-acetyl-alpha-D-glucosamine = an N-acetyl-alpha-D-glucosaminyl-diphospho-di-trans,poly-cis-dolichol + UMP</text>
        <dbReference type="Rhea" id="RHEA:13289"/>
        <dbReference type="Rhea" id="RHEA-COMP:19498"/>
        <dbReference type="Rhea" id="RHEA-COMP:19507"/>
        <dbReference type="ChEBI" id="CHEBI:57683"/>
        <dbReference type="ChEBI" id="CHEBI:57705"/>
        <dbReference type="ChEBI" id="CHEBI:57865"/>
        <dbReference type="ChEBI" id="CHEBI:58427"/>
        <dbReference type="EC" id="2.7.8.15"/>
    </reaction>
    <physiologicalReaction direction="left-to-right" evidence="18">
        <dbReference type="Rhea" id="RHEA:13290"/>
    </physiologicalReaction>
</comment>